<dbReference type="Gene3D" id="3.90.79.10">
    <property type="entry name" value="Nucleoside Triphosphate Pyrophosphohydrolase"/>
    <property type="match status" value="1"/>
</dbReference>
<evidence type="ECO:0000256" key="2">
    <source>
        <dbReference type="ARBA" id="ARBA00022801"/>
    </source>
</evidence>
<dbReference type="InterPro" id="IPR000086">
    <property type="entry name" value="NUDIX_hydrolase_dom"/>
</dbReference>
<evidence type="ECO:0000256" key="1">
    <source>
        <dbReference type="ARBA" id="ARBA00001946"/>
    </source>
</evidence>
<name>A0ABQ2N736_9ACTN</name>
<feature type="domain" description="Nudix hydrolase" evidence="3">
    <location>
        <begin position="45"/>
        <end position="189"/>
    </location>
</feature>
<comment type="cofactor">
    <cofactor evidence="1">
        <name>Mg(2+)</name>
        <dbReference type="ChEBI" id="CHEBI:18420"/>
    </cofactor>
</comment>
<evidence type="ECO:0000313" key="4">
    <source>
        <dbReference type="EMBL" id="GGO84878.1"/>
    </source>
</evidence>
<proteinExistence type="predicted"/>
<comment type="caution">
    <text evidence="4">The sequence shown here is derived from an EMBL/GenBank/DDBJ whole genome shotgun (WGS) entry which is preliminary data.</text>
</comment>
<reference evidence="5" key="1">
    <citation type="journal article" date="2019" name="Int. J. Syst. Evol. Microbiol.">
        <title>The Global Catalogue of Microorganisms (GCM) 10K type strain sequencing project: providing services to taxonomists for standard genome sequencing and annotation.</title>
        <authorList>
            <consortium name="The Broad Institute Genomics Platform"/>
            <consortium name="The Broad Institute Genome Sequencing Center for Infectious Disease"/>
            <person name="Wu L."/>
            <person name="Ma J."/>
        </authorList>
    </citation>
    <scope>NUCLEOTIDE SEQUENCE [LARGE SCALE GENOMIC DNA]</scope>
    <source>
        <strain evidence="5">CGMCC 4.7371</strain>
    </source>
</reference>
<keyword evidence="5" id="KW-1185">Reference proteome</keyword>
<dbReference type="PROSITE" id="PS51462">
    <property type="entry name" value="NUDIX"/>
    <property type="match status" value="1"/>
</dbReference>
<dbReference type="EMBL" id="BMNI01000001">
    <property type="protein sequence ID" value="GGO84878.1"/>
    <property type="molecule type" value="Genomic_DNA"/>
</dbReference>
<dbReference type="SUPFAM" id="SSF55811">
    <property type="entry name" value="Nudix"/>
    <property type="match status" value="1"/>
</dbReference>
<gene>
    <name evidence="4" type="ORF">GCM10011584_03500</name>
</gene>
<dbReference type="InterPro" id="IPR015797">
    <property type="entry name" value="NUDIX_hydrolase-like_dom_sf"/>
</dbReference>
<dbReference type="PANTHER" id="PTHR43046:SF16">
    <property type="entry name" value="ADP-RIBOSE PYROPHOSPHATASE YJHB-RELATED"/>
    <property type="match status" value="1"/>
</dbReference>
<accession>A0ABQ2N736</accession>
<dbReference type="RefSeq" id="WP_188782261.1">
    <property type="nucleotide sequence ID" value="NZ_BMNI01000001.1"/>
</dbReference>
<evidence type="ECO:0000259" key="3">
    <source>
        <dbReference type="PROSITE" id="PS51462"/>
    </source>
</evidence>
<dbReference type="CDD" id="cd03674">
    <property type="entry name" value="NUDIX_Hydrolase"/>
    <property type="match status" value="1"/>
</dbReference>
<dbReference type="PANTHER" id="PTHR43046">
    <property type="entry name" value="GDP-MANNOSE MANNOSYL HYDROLASE"/>
    <property type="match status" value="1"/>
</dbReference>
<protein>
    <submittedName>
        <fullName evidence="4">NUDIX hydrolase</fullName>
    </submittedName>
</protein>
<dbReference type="GO" id="GO:0016787">
    <property type="term" value="F:hydrolase activity"/>
    <property type="evidence" value="ECO:0007669"/>
    <property type="project" value="UniProtKB-KW"/>
</dbReference>
<sequence>MSLHADASRVLADWNAPGAAQRELQERYVSVLAARPDAMTRACRPDHLTASTLVLSADGSSVLLTLHAKAQAWFQFGGHCEPGDATLADAALREAREESGLAGLVLDPVPVQLSEHAVPFCGGPLTDAESGGDPGRQVHHLDVRFVAVAPEGAAHAVSEESLDVRWWPADALPTQDEDMVELVALAKARLGL</sequence>
<dbReference type="Proteomes" id="UP000655410">
    <property type="component" value="Unassembled WGS sequence"/>
</dbReference>
<evidence type="ECO:0000313" key="5">
    <source>
        <dbReference type="Proteomes" id="UP000655410"/>
    </source>
</evidence>
<dbReference type="Pfam" id="PF00293">
    <property type="entry name" value="NUDIX"/>
    <property type="match status" value="1"/>
</dbReference>
<keyword evidence="2 4" id="KW-0378">Hydrolase</keyword>
<organism evidence="4 5">
    <name type="scientific">Nocardioides phosphati</name>
    <dbReference type="NCBI Taxonomy" id="1867775"/>
    <lineage>
        <taxon>Bacteria</taxon>
        <taxon>Bacillati</taxon>
        <taxon>Actinomycetota</taxon>
        <taxon>Actinomycetes</taxon>
        <taxon>Propionibacteriales</taxon>
        <taxon>Nocardioidaceae</taxon>
        <taxon>Nocardioides</taxon>
    </lineage>
</organism>